<organism evidence="2 3">
    <name type="scientific">Pseudomonas helleri</name>
    <dbReference type="NCBI Taxonomy" id="1608996"/>
    <lineage>
        <taxon>Bacteria</taxon>
        <taxon>Pseudomonadati</taxon>
        <taxon>Pseudomonadota</taxon>
        <taxon>Gammaproteobacteria</taxon>
        <taxon>Pseudomonadales</taxon>
        <taxon>Pseudomonadaceae</taxon>
        <taxon>Pseudomonas</taxon>
    </lineage>
</organism>
<evidence type="ECO:0000256" key="1">
    <source>
        <dbReference type="SAM" id="SignalP"/>
    </source>
</evidence>
<evidence type="ECO:0000313" key="3">
    <source>
        <dbReference type="Proteomes" id="UP000441404"/>
    </source>
</evidence>
<dbReference type="AlphaFoldDB" id="A0A7X1WBW4"/>
<reference evidence="2 3" key="1">
    <citation type="submission" date="2019-10" db="EMBL/GenBank/DDBJ databases">
        <title>Evaluation of single-gene subtyping targets for Pseudomonas.</title>
        <authorList>
            <person name="Reichler S.J."/>
            <person name="Orsi R.H."/>
            <person name="Wiedmann M."/>
            <person name="Martin N.H."/>
            <person name="Murphy S.I."/>
        </authorList>
    </citation>
    <scope>NUCLEOTIDE SEQUENCE [LARGE SCALE GENOMIC DNA]</scope>
    <source>
        <strain evidence="2 3">FSL R10-3257</strain>
    </source>
</reference>
<name>A0A7X1WBW4_9PSED</name>
<evidence type="ECO:0000313" key="2">
    <source>
        <dbReference type="EMBL" id="MQT49004.1"/>
    </source>
</evidence>
<dbReference type="RefSeq" id="WP_153429864.1">
    <property type="nucleotide sequence ID" value="NZ_WIWJ01000042.1"/>
</dbReference>
<protein>
    <submittedName>
        <fullName evidence="2">Uncharacterized protein</fullName>
    </submittedName>
</protein>
<keyword evidence="1" id="KW-0732">Signal</keyword>
<dbReference type="EMBL" id="WIWJ01000042">
    <property type="protein sequence ID" value="MQT49004.1"/>
    <property type="molecule type" value="Genomic_DNA"/>
</dbReference>
<feature type="signal peptide" evidence="1">
    <location>
        <begin position="1"/>
        <end position="20"/>
    </location>
</feature>
<accession>A0A7X1WBW4</accession>
<comment type="caution">
    <text evidence="2">The sequence shown here is derived from an EMBL/GenBank/DDBJ whole genome shotgun (WGS) entry which is preliminary data.</text>
</comment>
<dbReference type="Proteomes" id="UP000441404">
    <property type="component" value="Unassembled WGS sequence"/>
</dbReference>
<feature type="chain" id="PRO_5030797676" evidence="1">
    <location>
        <begin position="21"/>
        <end position="168"/>
    </location>
</feature>
<gene>
    <name evidence="2" type="ORF">GHO40_20065</name>
</gene>
<proteinExistence type="predicted"/>
<sequence>MRWKALCLLAISLSATQSFADSSHRFEDSPAKPIAPKALKYVLGGANDQIRAKFEFVRKGVQKPNFGGHYVFSSYGCGTGCTASGIVDLNTGVVYRAPFNEELSNDAFERFGVKEAYRADSNVFFFSNYRYLKAGSPEMSQENGVAVWNESKKQFDIIEKRKPYKMPM</sequence>